<organism evidence="4 5">
    <name type="scientific">Melanomma pulvis-pyrius CBS 109.77</name>
    <dbReference type="NCBI Taxonomy" id="1314802"/>
    <lineage>
        <taxon>Eukaryota</taxon>
        <taxon>Fungi</taxon>
        <taxon>Dikarya</taxon>
        <taxon>Ascomycota</taxon>
        <taxon>Pezizomycotina</taxon>
        <taxon>Dothideomycetes</taxon>
        <taxon>Pleosporomycetidae</taxon>
        <taxon>Pleosporales</taxon>
        <taxon>Melanommataceae</taxon>
        <taxon>Melanomma</taxon>
    </lineage>
</organism>
<feature type="repeat" description="ANK" evidence="3">
    <location>
        <begin position="722"/>
        <end position="750"/>
    </location>
</feature>
<dbReference type="InterPro" id="IPR036770">
    <property type="entry name" value="Ankyrin_rpt-contain_sf"/>
</dbReference>
<dbReference type="PROSITE" id="PS50088">
    <property type="entry name" value="ANK_REPEAT"/>
    <property type="match status" value="3"/>
</dbReference>
<evidence type="ECO:0000256" key="2">
    <source>
        <dbReference type="ARBA" id="ARBA00023043"/>
    </source>
</evidence>
<dbReference type="Gene3D" id="1.25.40.20">
    <property type="entry name" value="Ankyrin repeat-containing domain"/>
    <property type="match status" value="4"/>
</dbReference>
<dbReference type="PANTHER" id="PTHR24198">
    <property type="entry name" value="ANKYRIN REPEAT AND PROTEIN KINASE DOMAIN-CONTAINING PROTEIN"/>
    <property type="match status" value="1"/>
</dbReference>
<evidence type="ECO:0000256" key="3">
    <source>
        <dbReference type="PROSITE-ProRule" id="PRU00023"/>
    </source>
</evidence>
<feature type="repeat" description="ANK" evidence="3">
    <location>
        <begin position="83"/>
        <end position="115"/>
    </location>
</feature>
<evidence type="ECO:0000313" key="5">
    <source>
        <dbReference type="Proteomes" id="UP000799757"/>
    </source>
</evidence>
<dbReference type="SMART" id="SM00248">
    <property type="entry name" value="ANK"/>
    <property type="match status" value="14"/>
</dbReference>
<protein>
    <submittedName>
        <fullName evidence="4">Ankyrin</fullName>
    </submittedName>
</protein>
<proteinExistence type="predicted"/>
<gene>
    <name evidence="4" type="ORF">K505DRAFT_296194</name>
</gene>
<dbReference type="Proteomes" id="UP000799757">
    <property type="component" value="Unassembled WGS sequence"/>
</dbReference>
<keyword evidence="2 3" id="KW-0040">ANK repeat</keyword>
<dbReference type="PRINTS" id="PR01415">
    <property type="entry name" value="ANKYRIN"/>
</dbReference>
<dbReference type="OrthoDB" id="539213at2759"/>
<evidence type="ECO:0000256" key="1">
    <source>
        <dbReference type="ARBA" id="ARBA00022737"/>
    </source>
</evidence>
<name>A0A6A6XQF8_9PLEO</name>
<keyword evidence="5" id="KW-1185">Reference proteome</keyword>
<dbReference type="AlphaFoldDB" id="A0A6A6XQF8"/>
<dbReference type="InterPro" id="IPR002110">
    <property type="entry name" value="Ankyrin_rpt"/>
</dbReference>
<evidence type="ECO:0000313" key="4">
    <source>
        <dbReference type="EMBL" id="KAF2798622.1"/>
    </source>
</evidence>
<dbReference type="SUPFAM" id="SSF48403">
    <property type="entry name" value="Ankyrin repeat"/>
    <property type="match status" value="2"/>
</dbReference>
<reference evidence="4" key="1">
    <citation type="journal article" date="2020" name="Stud. Mycol.">
        <title>101 Dothideomycetes genomes: a test case for predicting lifestyles and emergence of pathogens.</title>
        <authorList>
            <person name="Haridas S."/>
            <person name="Albert R."/>
            <person name="Binder M."/>
            <person name="Bloem J."/>
            <person name="Labutti K."/>
            <person name="Salamov A."/>
            <person name="Andreopoulos B."/>
            <person name="Baker S."/>
            <person name="Barry K."/>
            <person name="Bills G."/>
            <person name="Bluhm B."/>
            <person name="Cannon C."/>
            <person name="Castanera R."/>
            <person name="Culley D."/>
            <person name="Daum C."/>
            <person name="Ezra D."/>
            <person name="Gonzalez J."/>
            <person name="Henrissat B."/>
            <person name="Kuo A."/>
            <person name="Liang C."/>
            <person name="Lipzen A."/>
            <person name="Lutzoni F."/>
            <person name="Magnuson J."/>
            <person name="Mondo S."/>
            <person name="Nolan M."/>
            <person name="Ohm R."/>
            <person name="Pangilinan J."/>
            <person name="Park H.-J."/>
            <person name="Ramirez L."/>
            <person name="Alfaro M."/>
            <person name="Sun H."/>
            <person name="Tritt A."/>
            <person name="Yoshinaga Y."/>
            <person name="Zwiers L.-H."/>
            <person name="Turgeon B."/>
            <person name="Goodwin S."/>
            <person name="Spatafora J."/>
            <person name="Crous P."/>
            <person name="Grigoriev I."/>
        </authorList>
    </citation>
    <scope>NUCLEOTIDE SEQUENCE</scope>
    <source>
        <strain evidence="4">CBS 109.77</strain>
    </source>
</reference>
<feature type="repeat" description="ANK" evidence="3">
    <location>
        <begin position="757"/>
        <end position="789"/>
    </location>
</feature>
<dbReference type="Pfam" id="PF12796">
    <property type="entry name" value="Ank_2"/>
    <property type="match status" value="3"/>
</dbReference>
<keyword evidence="1" id="KW-0677">Repeat</keyword>
<accession>A0A6A6XQF8</accession>
<dbReference type="PROSITE" id="PS50297">
    <property type="entry name" value="ANK_REP_REGION"/>
    <property type="match status" value="3"/>
</dbReference>
<dbReference type="EMBL" id="MU001780">
    <property type="protein sequence ID" value="KAF2798622.1"/>
    <property type="molecule type" value="Genomic_DNA"/>
</dbReference>
<dbReference type="GO" id="GO:0005737">
    <property type="term" value="C:cytoplasm"/>
    <property type="evidence" value="ECO:0007669"/>
    <property type="project" value="TreeGrafter"/>
</dbReference>
<sequence>MFLLINNFATEDDVRFENLFQHLRQFSVSQMENLLNLVPYPYSVALEQSIWTIAIKVGAVGVVRVLLDRGLDPNTVLCHLGSEHYIPLHLACKYRQIEVVRLLIDSGADVNTTREFGCTAIWYLFGEKEIHGIPPVTRDILRMLLIAGAGVISYGLESSLFWKDKESVDIFLEHATPLKQANLSGIRYTPLQVVLLNLDQDRATRAVKLLLGTEFVNGQMVISDIAIVRLEDAAHLAAFQGNEDLVDIFLGAGVRLTGTWLVEAVRGNSIPIVRRLLREGVKATEVLYEHRGMVDDFIRPYAGTLPKSVDSLLSESSIIHPMTTPLAEAIRWKRKELCQIFLDMGILDNINQAVGLQAALAAASEIGDLERVRYIIALAKRSISDAAKSEFLHARGGRATELATIGNHESIIEELLEAGMKPSPSAIVAAILVRNLKLLRLFLDVGTPVASDSFGHLSLAIRWGNIDAVRLLIEAGDPLNCLDYEIPFLYITESIPTPITSPLGEALARGDKKIIQLLFESGASASLERLKGLEIRQSPLCVAVQSGNKSFVQEVLAQGAAPCDPDALLAASLQSTEMMQLLLKAVDSGFPHGLKFFGSEALRRAISDRAIARIRLLAKYTDVNDTEQHRRYADDGKIDNGLWSEMLPSPLGQAIASCDMEIVQVILEAGGNPNSTVATQVPDPHTGRWTALLAAVHTKRLAIVERICDAGANVNYAAELGASRTPLQLAVETGSLEIVRFLLARDANVNGAPCIWGGGTALQLAAIKGYVGIAEILIQHGADINAPRGRFQGRTAFEGAAEHGRIDMLLLLYHKGVDLVSDGGVQIRRAIELAEKNAQLGAKGLVEQLSLLLDTTFMI</sequence>
<dbReference type="PANTHER" id="PTHR24198:SF165">
    <property type="entry name" value="ANKYRIN REPEAT-CONTAINING PROTEIN-RELATED"/>
    <property type="match status" value="1"/>
</dbReference>